<dbReference type="EMBL" id="JAHESD010000027">
    <property type="protein sequence ID" value="MBT1704186.1"/>
    <property type="molecule type" value="Genomic_DNA"/>
</dbReference>
<feature type="coiled-coil region" evidence="5">
    <location>
        <begin position="93"/>
        <end position="124"/>
    </location>
</feature>
<feature type="domain" description="OmpA-like" evidence="8">
    <location>
        <begin position="525"/>
        <end position="648"/>
    </location>
</feature>
<keyword evidence="2 4" id="KW-0472">Membrane</keyword>
<gene>
    <name evidence="9" type="ORF">KK060_12910</name>
</gene>
<evidence type="ECO:0000256" key="2">
    <source>
        <dbReference type="ARBA" id="ARBA00023136"/>
    </source>
</evidence>
<dbReference type="PROSITE" id="PS51257">
    <property type="entry name" value="PROKAR_LIPOPROTEIN"/>
    <property type="match status" value="1"/>
</dbReference>
<dbReference type="PRINTS" id="PR01021">
    <property type="entry name" value="OMPADOMAIN"/>
</dbReference>
<dbReference type="InterPro" id="IPR011659">
    <property type="entry name" value="WD40"/>
</dbReference>
<dbReference type="SUPFAM" id="SSF49478">
    <property type="entry name" value="Cna protein B-type domain"/>
    <property type="match status" value="1"/>
</dbReference>
<evidence type="ECO:0000313" key="10">
    <source>
        <dbReference type="Proteomes" id="UP000772618"/>
    </source>
</evidence>
<reference evidence="9 10" key="1">
    <citation type="submission" date="2021-05" db="EMBL/GenBank/DDBJ databases">
        <title>A Polyphasic approach of four new species of the genus Ohtaekwangia: Ohtaekwangia histidinii sp. nov., Ohtaekwangia cretensis sp. nov., Ohtaekwangia indiensis sp. nov., Ohtaekwangia reichenbachii sp. nov. from diverse environment.</title>
        <authorList>
            <person name="Octaviana S."/>
        </authorList>
    </citation>
    <scope>NUCLEOTIDE SEQUENCE [LARGE SCALE GENOMIC DNA]</scope>
    <source>
        <strain evidence="9 10">PWU20</strain>
    </source>
</reference>
<dbReference type="InterPro" id="IPR036737">
    <property type="entry name" value="OmpA-like_sf"/>
</dbReference>
<feature type="signal peptide" evidence="7">
    <location>
        <begin position="1"/>
        <end position="18"/>
    </location>
</feature>
<evidence type="ECO:0000256" key="7">
    <source>
        <dbReference type="SAM" id="SignalP"/>
    </source>
</evidence>
<feature type="region of interest" description="Disordered" evidence="6">
    <location>
        <begin position="654"/>
        <end position="673"/>
    </location>
</feature>
<dbReference type="InterPro" id="IPR050330">
    <property type="entry name" value="Bact_OuterMem_StrucFunc"/>
</dbReference>
<dbReference type="RefSeq" id="WP_254154147.1">
    <property type="nucleotide sequence ID" value="NZ_JAHESD010000027.1"/>
</dbReference>
<dbReference type="InterPro" id="IPR006664">
    <property type="entry name" value="OMP_bac"/>
</dbReference>
<keyword evidence="10" id="KW-1185">Reference proteome</keyword>
<dbReference type="Gene3D" id="1.25.40.10">
    <property type="entry name" value="Tetratricopeptide repeat domain"/>
    <property type="match status" value="1"/>
</dbReference>
<dbReference type="InterPro" id="IPR006665">
    <property type="entry name" value="OmpA-like"/>
</dbReference>
<dbReference type="CDD" id="cd07185">
    <property type="entry name" value="OmpA_C-like"/>
    <property type="match status" value="1"/>
</dbReference>
<proteinExistence type="predicted"/>
<dbReference type="SUPFAM" id="SSF82171">
    <property type="entry name" value="DPP6 N-terminal domain-like"/>
    <property type="match status" value="1"/>
</dbReference>
<dbReference type="PANTHER" id="PTHR30329">
    <property type="entry name" value="STATOR ELEMENT OF FLAGELLAR MOTOR COMPLEX"/>
    <property type="match status" value="1"/>
</dbReference>
<accession>A0ABS5VSL9</accession>
<evidence type="ECO:0000256" key="1">
    <source>
        <dbReference type="ARBA" id="ARBA00004442"/>
    </source>
</evidence>
<keyword evidence="7" id="KW-0732">Signal</keyword>
<sequence>MRLFSPFIIILILLAACSADKKATKAFRYGKYQSAIDLYKKQLSDKAKAPRANYFIAESYRLSNRIKEAEAYYEKAGGRGINKDSIKFYYVQALKANGKYNEARAQLEDLSKNAEEEKVRDRAKAELDGLSYLENLKTKASYYKVKNLELINTPSSEYSPAFLNNELFFTSSRGNGKIYQGNGTPFTDIYKVASRGANVDLATLAPMPEGINSENINDGCITFSPDGKTMVFAKGNSGKKKGGEDVDLYISRFRNGAWQAPVPLNINDPEAWDSSPSFSPDGRTLYFASNRKGRGRDKTGYGGTDIYSAQMDSRGRFSRVKNLGPEINTPGNELFPYVAEDMKLYFASDGHPGFGGLDLFVVMRQKGRTVIENLGEPMNSSGDDFGIFLFKADRGFFTSNREGGKGDDDIYTFVNEDPDLKVVNYYLQGITYTKDSVDNNQILPNTKVSLVDANGDVLQDFVTGNDGKFLFRIYDNEDYNLIGQTDGYLVKRQTYSMRGKGVDPTTLKELVTNITYDTIMILDRIELNKIFVLENIYYNYDKADIRPDAAKELDKLVQLLVDNPEIKIELSSHTDSVDTEAYNLDLSQRRAQSAVNYLVKKGIESQRLVAKGYGESKPIARNTNPDGTDNPVGRQKNRRTEFKILAIGVVPKKVEESEDEEFDEDKYFRGSGN</sequence>
<evidence type="ECO:0000256" key="4">
    <source>
        <dbReference type="PROSITE-ProRule" id="PRU00473"/>
    </source>
</evidence>
<dbReference type="PROSITE" id="PS51123">
    <property type="entry name" value="OMPA_2"/>
    <property type="match status" value="1"/>
</dbReference>
<evidence type="ECO:0000259" key="8">
    <source>
        <dbReference type="PROSITE" id="PS51123"/>
    </source>
</evidence>
<comment type="subcellular location">
    <subcellularLocation>
        <location evidence="1">Cell outer membrane</location>
    </subcellularLocation>
</comment>
<dbReference type="Proteomes" id="UP000772618">
    <property type="component" value="Unassembled WGS sequence"/>
</dbReference>
<dbReference type="PANTHER" id="PTHR30329:SF21">
    <property type="entry name" value="LIPOPROTEIN YIAD-RELATED"/>
    <property type="match status" value="1"/>
</dbReference>
<dbReference type="Pfam" id="PF07676">
    <property type="entry name" value="PD40"/>
    <property type="match status" value="3"/>
</dbReference>
<dbReference type="Gene3D" id="2.120.10.30">
    <property type="entry name" value="TolB, C-terminal domain"/>
    <property type="match status" value="1"/>
</dbReference>
<feature type="region of interest" description="Disordered" evidence="6">
    <location>
        <begin position="616"/>
        <end position="637"/>
    </location>
</feature>
<evidence type="ECO:0000313" key="9">
    <source>
        <dbReference type="EMBL" id="MBT1704186.1"/>
    </source>
</evidence>
<feature type="chain" id="PRO_5045482102" evidence="7">
    <location>
        <begin position="19"/>
        <end position="673"/>
    </location>
</feature>
<evidence type="ECO:0000256" key="5">
    <source>
        <dbReference type="SAM" id="Coils"/>
    </source>
</evidence>
<evidence type="ECO:0000256" key="6">
    <source>
        <dbReference type="SAM" id="MobiDB-lite"/>
    </source>
</evidence>
<protein>
    <submittedName>
        <fullName evidence="9">OmpA family protein</fullName>
    </submittedName>
</protein>
<evidence type="ECO:0000256" key="3">
    <source>
        <dbReference type="ARBA" id="ARBA00023237"/>
    </source>
</evidence>
<keyword evidence="5" id="KW-0175">Coiled coil</keyword>
<dbReference type="InterPro" id="IPR011042">
    <property type="entry name" value="6-blade_b-propeller_TolB-like"/>
</dbReference>
<name>A0ABS5VSL9_9BACT</name>
<dbReference type="SUPFAM" id="SSF48452">
    <property type="entry name" value="TPR-like"/>
    <property type="match status" value="1"/>
</dbReference>
<dbReference type="Gene3D" id="3.30.1330.60">
    <property type="entry name" value="OmpA-like domain"/>
    <property type="match status" value="1"/>
</dbReference>
<comment type="caution">
    <text evidence="9">The sequence shown here is derived from an EMBL/GenBank/DDBJ whole genome shotgun (WGS) entry which is preliminary data.</text>
</comment>
<organism evidence="9 10">
    <name type="scientific">Chryseosolibacter indicus</name>
    <dbReference type="NCBI Taxonomy" id="2782351"/>
    <lineage>
        <taxon>Bacteria</taxon>
        <taxon>Pseudomonadati</taxon>
        <taxon>Bacteroidota</taxon>
        <taxon>Cytophagia</taxon>
        <taxon>Cytophagales</taxon>
        <taxon>Chryseotaleaceae</taxon>
        <taxon>Chryseosolibacter</taxon>
    </lineage>
</organism>
<dbReference type="Pfam" id="PF00691">
    <property type="entry name" value="OmpA"/>
    <property type="match status" value="1"/>
</dbReference>
<keyword evidence="3" id="KW-0998">Cell outer membrane</keyword>
<dbReference type="InterPro" id="IPR011990">
    <property type="entry name" value="TPR-like_helical_dom_sf"/>
</dbReference>
<dbReference type="SUPFAM" id="SSF103088">
    <property type="entry name" value="OmpA-like"/>
    <property type="match status" value="1"/>
</dbReference>